<dbReference type="RefSeq" id="WP_139756537.1">
    <property type="nucleotide sequence ID" value="NZ_CP039852.1"/>
</dbReference>
<evidence type="ECO:0000313" key="5">
    <source>
        <dbReference type="Proteomes" id="UP000304912"/>
    </source>
</evidence>
<keyword evidence="3" id="KW-1133">Transmembrane helix</keyword>
<dbReference type="GO" id="GO:0008654">
    <property type="term" value="P:phospholipid biosynthetic process"/>
    <property type="evidence" value="ECO:0007669"/>
    <property type="project" value="InterPro"/>
</dbReference>
<evidence type="ECO:0000256" key="1">
    <source>
        <dbReference type="ARBA" id="ARBA00022679"/>
    </source>
</evidence>
<feature type="transmembrane region" description="Helical" evidence="3">
    <location>
        <begin position="81"/>
        <end position="103"/>
    </location>
</feature>
<gene>
    <name evidence="4" type="ORF">FBQ74_09980</name>
</gene>
<sequence length="208" mass="22140">MLDAHLTPMVKPLLRPVVSLLSRCGISADQVTVAGFIIGVCAVPAIIGGQFNIALLCIVINRICDGIDGEIARHTGSGSSAGGYLDICLDFLFYAAVPLGFGLANPAEWGVPALLLLCAFIGTGSSFLAFATAAEKYQIERPQFAHKSFYYMQGLTEGSETILFLIAVCIWPQAFTVLAYIFACACFITVFTRIAGGYKTLRRVGKGG</sequence>
<keyword evidence="3" id="KW-0812">Transmembrane</keyword>
<dbReference type="Gene3D" id="1.20.120.1760">
    <property type="match status" value="1"/>
</dbReference>
<dbReference type="AlphaFoldDB" id="A0A5B7YDU9"/>
<feature type="transmembrane region" description="Helical" evidence="3">
    <location>
        <begin position="36"/>
        <end position="60"/>
    </location>
</feature>
<dbReference type="Proteomes" id="UP000304912">
    <property type="component" value="Chromosome"/>
</dbReference>
<protein>
    <submittedName>
        <fullName evidence="4">CDP-alcohol phosphatidyltransferase family protein</fullName>
    </submittedName>
</protein>
<feature type="transmembrane region" description="Helical" evidence="3">
    <location>
        <begin position="109"/>
        <end position="130"/>
    </location>
</feature>
<feature type="transmembrane region" description="Helical" evidence="3">
    <location>
        <begin position="177"/>
        <end position="196"/>
    </location>
</feature>
<feature type="transmembrane region" description="Helical" evidence="3">
    <location>
        <begin position="150"/>
        <end position="171"/>
    </location>
</feature>
<comment type="similarity">
    <text evidence="2">Belongs to the CDP-alcohol phosphatidyltransferase class-I family.</text>
</comment>
<dbReference type="GO" id="GO:0016780">
    <property type="term" value="F:phosphotransferase activity, for other substituted phosphate groups"/>
    <property type="evidence" value="ECO:0007669"/>
    <property type="project" value="InterPro"/>
</dbReference>
<reference evidence="4 5" key="1">
    <citation type="submission" date="2019-04" db="EMBL/GenBank/DDBJ databases">
        <title>Salinimonas iocasae sp. nov., a halophilic bacterium isolated from the outer tube casing of tubeworms in Okinawa Trough.</title>
        <authorList>
            <person name="Zhang H."/>
            <person name="Wang H."/>
            <person name="Li C."/>
        </authorList>
    </citation>
    <scope>NUCLEOTIDE SEQUENCE [LARGE SCALE GENOMIC DNA]</scope>
    <source>
        <strain evidence="4 5">KX18D6</strain>
    </source>
</reference>
<evidence type="ECO:0000256" key="2">
    <source>
        <dbReference type="RuleBase" id="RU003750"/>
    </source>
</evidence>
<dbReference type="KEGG" id="salk:FBQ74_09980"/>
<keyword evidence="3" id="KW-0472">Membrane</keyword>
<dbReference type="InterPro" id="IPR043130">
    <property type="entry name" value="CDP-OH_PTrfase_TM_dom"/>
</dbReference>
<accession>A0A5B7YDU9</accession>
<name>A0A5B7YDU9_9ALTE</name>
<evidence type="ECO:0000256" key="3">
    <source>
        <dbReference type="SAM" id="Phobius"/>
    </source>
</evidence>
<evidence type="ECO:0000313" key="4">
    <source>
        <dbReference type="EMBL" id="QCZ93794.1"/>
    </source>
</evidence>
<dbReference type="InterPro" id="IPR048254">
    <property type="entry name" value="CDP_ALCOHOL_P_TRANSF_CS"/>
</dbReference>
<dbReference type="EMBL" id="CP039852">
    <property type="protein sequence ID" value="QCZ93794.1"/>
    <property type="molecule type" value="Genomic_DNA"/>
</dbReference>
<proteinExistence type="inferred from homology"/>
<keyword evidence="1 2" id="KW-0808">Transferase</keyword>
<dbReference type="PROSITE" id="PS00379">
    <property type="entry name" value="CDP_ALCOHOL_P_TRANSF"/>
    <property type="match status" value="1"/>
</dbReference>
<dbReference type="Pfam" id="PF01066">
    <property type="entry name" value="CDP-OH_P_transf"/>
    <property type="match status" value="1"/>
</dbReference>
<dbReference type="InterPro" id="IPR000462">
    <property type="entry name" value="CDP-OH_P_trans"/>
</dbReference>
<organism evidence="4 5">
    <name type="scientific">Salinimonas iocasae</name>
    <dbReference type="NCBI Taxonomy" id="2572577"/>
    <lineage>
        <taxon>Bacteria</taxon>
        <taxon>Pseudomonadati</taxon>
        <taxon>Pseudomonadota</taxon>
        <taxon>Gammaproteobacteria</taxon>
        <taxon>Alteromonadales</taxon>
        <taxon>Alteromonadaceae</taxon>
        <taxon>Alteromonas/Salinimonas group</taxon>
        <taxon>Salinimonas</taxon>
    </lineage>
</organism>
<dbReference type="GO" id="GO:0016020">
    <property type="term" value="C:membrane"/>
    <property type="evidence" value="ECO:0007669"/>
    <property type="project" value="InterPro"/>
</dbReference>
<dbReference type="OrthoDB" id="9790577at2"/>
<keyword evidence="5" id="KW-1185">Reference proteome</keyword>